<dbReference type="Proteomes" id="UP001153620">
    <property type="component" value="Chromosome 2"/>
</dbReference>
<feature type="chain" id="PRO_5040496722" evidence="2">
    <location>
        <begin position="21"/>
        <end position="624"/>
    </location>
</feature>
<proteinExistence type="predicted"/>
<dbReference type="OrthoDB" id="10618986at2759"/>
<feature type="compositionally biased region" description="Low complexity" evidence="1">
    <location>
        <begin position="395"/>
        <end position="413"/>
    </location>
</feature>
<keyword evidence="2" id="KW-0732">Signal</keyword>
<sequence length="624" mass="71402">MKCYLLKIITFLTISSAIEATKEICPCVPLNTCPDTQQFKKDDAKYFATILKCNDDGLVRCCKDNELQVTALRRMDEDENLVMTDEAETEDFLTSTTTEVYEEPETTENFMLEPEDDVTTSETPIATTVIENIFSIDLNLPDNDRKSKFIDEHVDVVYPNLNVDTSIDANKKPIEDLFIIFPNNDVETVLEEEKVTEPVTTTTTNKPYRRVVVRKRLRKKERTIENLEGAESQVSKTVVEPQPIDVEKLKKRLVEMLNSRYETTTPTSVSTEGIEDVETTTKKKRKKLKKYRKSTTTATTKSSLRGITSSVVTLSTEASLINKLQKDKTEEITEAATTTKRPSFGTTMKPKRKLLYDTSSRKNFLKKPHIRLANNHDEEEEPEEHEEIHDHENPIFEPTTQSTTTTEEPTTTTHVPVVLKLSALIDSEHKSMIETVHKSLKAIHAGVDMKIVKAMIDEHQERVNELRKNPPKMTVPTSRFTTEAHHSRYQPTRPFRGNVRFNRPISTLKPKSSNSYPSQPRTRNLSRTRSTTLTPNKSVRKTHQRQTMLPHADNINLNEELNMPLKQEPLNEFHGSPLYGITVDKENYFDIYKIEQLHETFKPSKDIQNGFFPVISNGTPSTVV</sequence>
<feature type="signal peptide" evidence="2">
    <location>
        <begin position="1"/>
        <end position="20"/>
    </location>
</feature>
<feature type="compositionally biased region" description="Low complexity" evidence="1">
    <location>
        <begin position="520"/>
        <end position="536"/>
    </location>
</feature>
<feature type="region of interest" description="Disordered" evidence="1">
    <location>
        <begin position="367"/>
        <end position="413"/>
    </location>
</feature>
<evidence type="ECO:0000256" key="1">
    <source>
        <dbReference type="SAM" id="MobiDB-lite"/>
    </source>
</evidence>
<keyword evidence="4" id="KW-1185">Reference proteome</keyword>
<evidence type="ECO:0000313" key="4">
    <source>
        <dbReference type="Proteomes" id="UP001153620"/>
    </source>
</evidence>
<evidence type="ECO:0000313" key="3">
    <source>
        <dbReference type="EMBL" id="CAG9805168.1"/>
    </source>
</evidence>
<dbReference type="EMBL" id="OU895878">
    <property type="protein sequence ID" value="CAG9805168.1"/>
    <property type="molecule type" value="Genomic_DNA"/>
</dbReference>
<feature type="compositionally biased region" description="Polar residues" evidence="1">
    <location>
        <begin position="509"/>
        <end position="519"/>
    </location>
</feature>
<reference evidence="3" key="2">
    <citation type="submission" date="2022-10" db="EMBL/GenBank/DDBJ databases">
        <authorList>
            <consortium name="ENA_rothamsted_submissions"/>
            <consortium name="culmorum"/>
            <person name="King R."/>
        </authorList>
    </citation>
    <scope>NUCLEOTIDE SEQUENCE</scope>
</reference>
<dbReference type="AlphaFoldDB" id="A0A9N9RWJ7"/>
<accession>A0A9N9RWJ7</accession>
<organism evidence="3 4">
    <name type="scientific">Chironomus riparius</name>
    <dbReference type="NCBI Taxonomy" id="315576"/>
    <lineage>
        <taxon>Eukaryota</taxon>
        <taxon>Metazoa</taxon>
        <taxon>Ecdysozoa</taxon>
        <taxon>Arthropoda</taxon>
        <taxon>Hexapoda</taxon>
        <taxon>Insecta</taxon>
        <taxon>Pterygota</taxon>
        <taxon>Neoptera</taxon>
        <taxon>Endopterygota</taxon>
        <taxon>Diptera</taxon>
        <taxon>Nematocera</taxon>
        <taxon>Chironomoidea</taxon>
        <taxon>Chironomidae</taxon>
        <taxon>Chironominae</taxon>
        <taxon>Chironomus</taxon>
    </lineage>
</organism>
<name>A0A9N9RWJ7_9DIPT</name>
<feature type="region of interest" description="Disordered" evidence="1">
    <location>
        <begin position="469"/>
        <end position="540"/>
    </location>
</feature>
<gene>
    <name evidence="3" type="ORF">CHIRRI_LOCUS8045</name>
</gene>
<reference evidence="3" key="1">
    <citation type="submission" date="2022-01" db="EMBL/GenBank/DDBJ databases">
        <authorList>
            <person name="King R."/>
        </authorList>
    </citation>
    <scope>NUCLEOTIDE SEQUENCE</scope>
</reference>
<protein>
    <submittedName>
        <fullName evidence="3">Uncharacterized protein</fullName>
    </submittedName>
</protein>
<evidence type="ECO:0000256" key="2">
    <source>
        <dbReference type="SAM" id="SignalP"/>
    </source>
</evidence>